<organism evidence="5 6">
    <name type="scientific">Paracidovorax anthurii</name>
    <dbReference type="NCBI Taxonomy" id="78229"/>
    <lineage>
        <taxon>Bacteria</taxon>
        <taxon>Pseudomonadati</taxon>
        <taxon>Pseudomonadota</taxon>
        <taxon>Betaproteobacteria</taxon>
        <taxon>Burkholderiales</taxon>
        <taxon>Comamonadaceae</taxon>
        <taxon>Paracidovorax</taxon>
    </lineage>
</organism>
<dbReference type="Proteomes" id="UP000248856">
    <property type="component" value="Unassembled WGS sequence"/>
</dbReference>
<protein>
    <recommendedName>
        <fullName evidence="7">Pirin N-terminal domain-containing protein</fullName>
    </recommendedName>
</protein>
<accession>A0A328Z9R7</accession>
<evidence type="ECO:0000313" key="6">
    <source>
        <dbReference type="Proteomes" id="UP000248856"/>
    </source>
</evidence>
<proteinExistence type="inferred from homology"/>
<dbReference type="RefSeq" id="WP_111877284.1">
    <property type="nucleotide sequence ID" value="NZ_QLTA01000017.1"/>
</dbReference>
<dbReference type="AlphaFoldDB" id="A0A328Z9R7"/>
<dbReference type="InterPro" id="IPR011051">
    <property type="entry name" value="RmlC_Cupin_sf"/>
</dbReference>
<dbReference type="InterPro" id="IPR003829">
    <property type="entry name" value="Pirin_N_dom"/>
</dbReference>
<evidence type="ECO:0000256" key="1">
    <source>
        <dbReference type="ARBA" id="ARBA00008416"/>
    </source>
</evidence>
<evidence type="ECO:0000313" key="5">
    <source>
        <dbReference type="EMBL" id="RAR82619.1"/>
    </source>
</evidence>
<gene>
    <name evidence="5" type="ORF">AX018_101771</name>
</gene>
<dbReference type="Pfam" id="PF02678">
    <property type="entry name" value="Pirin"/>
    <property type="match status" value="1"/>
</dbReference>
<comment type="caution">
    <text evidence="5">The sequence shown here is derived from an EMBL/GenBank/DDBJ whole genome shotgun (WGS) entry which is preliminary data.</text>
</comment>
<evidence type="ECO:0008006" key="7">
    <source>
        <dbReference type="Google" id="ProtNLM"/>
    </source>
</evidence>
<dbReference type="PIRSF" id="PIRSF006232">
    <property type="entry name" value="Pirin"/>
    <property type="match status" value="1"/>
</dbReference>
<reference evidence="5 6" key="1">
    <citation type="submission" date="2018-06" db="EMBL/GenBank/DDBJ databases">
        <title>Genomic Encyclopedia of Archaeal and Bacterial Type Strains, Phase II (KMG-II): from individual species to whole genera.</title>
        <authorList>
            <person name="Goeker M."/>
        </authorList>
    </citation>
    <scope>NUCLEOTIDE SEQUENCE [LARGE SCALE GENOMIC DNA]</scope>
    <source>
        <strain evidence="5 6">CFPB 3232</strain>
    </source>
</reference>
<dbReference type="OrthoDB" id="321327at2"/>
<dbReference type="Pfam" id="PF17954">
    <property type="entry name" value="Pirin_C_2"/>
    <property type="match status" value="1"/>
</dbReference>
<dbReference type="PANTHER" id="PTHR43212">
    <property type="entry name" value="QUERCETIN 2,3-DIOXYGENASE"/>
    <property type="match status" value="1"/>
</dbReference>
<comment type="similarity">
    <text evidence="1 2">Belongs to the pirin family.</text>
</comment>
<feature type="domain" description="Quercetin 2,3-dioxygenase C-terminal cupin" evidence="4">
    <location>
        <begin position="147"/>
        <end position="231"/>
    </location>
</feature>
<dbReference type="PANTHER" id="PTHR43212:SF3">
    <property type="entry name" value="QUERCETIN 2,3-DIOXYGENASE"/>
    <property type="match status" value="1"/>
</dbReference>
<dbReference type="InterPro" id="IPR012093">
    <property type="entry name" value="Pirin"/>
</dbReference>
<evidence type="ECO:0000256" key="2">
    <source>
        <dbReference type="RuleBase" id="RU003457"/>
    </source>
</evidence>
<evidence type="ECO:0000259" key="3">
    <source>
        <dbReference type="Pfam" id="PF02678"/>
    </source>
</evidence>
<dbReference type="SUPFAM" id="SSF51182">
    <property type="entry name" value="RmlC-like cupins"/>
    <property type="match status" value="1"/>
</dbReference>
<evidence type="ECO:0000259" key="4">
    <source>
        <dbReference type="Pfam" id="PF17954"/>
    </source>
</evidence>
<dbReference type="InterPro" id="IPR014710">
    <property type="entry name" value="RmlC-like_jellyroll"/>
</dbReference>
<dbReference type="InterPro" id="IPR041602">
    <property type="entry name" value="Quercetinase_C"/>
</dbReference>
<feature type="domain" description="Pirin N-terminal" evidence="3">
    <location>
        <begin position="12"/>
        <end position="117"/>
    </location>
</feature>
<sequence length="233" mass="25122">MLTVRKSCDRGHADHGWLRSCHSFSFAGYRDARYMGFGNLRVLNEDWIAPGTGFGMHRDRDVEIVSYMLSGRLAYRDCRGHARSIPAGDVLRIGAGTGISHGEVNEGAAQAAHFLQIRIAPCRLGVEPQLEQVHVPDSDKRGRLHILAAPRAVPGALTLNADARIHAGLFDGEDAAELTLDPARKCYVHMVRGALVVNGHPLSHGDAVFMEQESLLSVSGGSAAEVLVLDLAA</sequence>
<dbReference type="Gene3D" id="2.60.120.10">
    <property type="entry name" value="Jelly Rolls"/>
    <property type="match status" value="2"/>
</dbReference>
<dbReference type="EMBL" id="QLTA01000017">
    <property type="protein sequence ID" value="RAR82619.1"/>
    <property type="molecule type" value="Genomic_DNA"/>
</dbReference>
<keyword evidence="6" id="KW-1185">Reference proteome</keyword>
<name>A0A328Z9R7_9BURK</name>